<protein>
    <submittedName>
        <fullName evidence="1">Uncharacterized protein</fullName>
    </submittedName>
</protein>
<dbReference type="STRING" id="39482.ERS852491_04104"/>
<reference evidence="1 2" key="1">
    <citation type="submission" date="2015-09" db="EMBL/GenBank/DDBJ databases">
        <authorList>
            <consortium name="Pathogen Informatics"/>
        </authorList>
    </citation>
    <scope>NUCLEOTIDE SEQUENCE [LARGE SCALE GENOMIC DNA]</scope>
    <source>
        <strain evidence="1 2">2789STDY5834876</strain>
    </source>
</reference>
<accession>A0A174JXY1</accession>
<gene>
    <name evidence="1" type="ORF">ERS852491_04104</name>
</gene>
<evidence type="ECO:0000313" key="2">
    <source>
        <dbReference type="Proteomes" id="UP000095544"/>
    </source>
</evidence>
<sequence length="99" mass="10769">MPFQLAAVCEEAVREKTGNMEVLAAVGPNADAFAPPAATEFVLVKQILPSMFPVFSLTASNTHFEPSDTAYIPPPSPMPFFHLAGRILPEDRPFPRGWA</sequence>
<proteinExistence type="predicted"/>
<dbReference type="AlphaFoldDB" id="A0A174JXY1"/>
<evidence type="ECO:0000313" key="1">
    <source>
        <dbReference type="EMBL" id="CUP04634.1"/>
    </source>
</evidence>
<dbReference type="EMBL" id="CYZU01000052">
    <property type="protein sequence ID" value="CUP04634.1"/>
    <property type="molecule type" value="Genomic_DNA"/>
</dbReference>
<dbReference type="Proteomes" id="UP000095544">
    <property type="component" value="Unassembled WGS sequence"/>
</dbReference>
<name>A0A174JXY1_9FIRM</name>
<organism evidence="1 2">
    <name type="scientific">Faecalicatena contorta</name>
    <dbReference type="NCBI Taxonomy" id="39482"/>
    <lineage>
        <taxon>Bacteria</taxon>
        <taxon>Bacillati</taxon>
        <taxon>Bacillota</taxon>
        <taxon>Clostridia</taxon>
        <taxon>Lachnospirales</taxon>
        <taxon>Lachnospiraceae</taxon>
        <taxon>Faecalicatena</taxon>
    </lineage>
</organism>